<reference evidence="2 3" key="1">
    <citation type="submission" date="2017-12" db="EMBL/GenBank/DDBJ databases">
        <title>Sequencing the genomes of 1000 Actinobacteria strains.</title>
        <authorList>
            <person name="Klenk H.-P."/>
        </authorList>
    </citation>
    <scope>NUCLEOTIDE SEQUENCE [LARGE SCALE GENOMIC DNA]</scope>
    <source>
        <strain evidence="2 3">DSM 45165</strain>
    </source>
</reference>
<dbReference type="EMBL" id="PJMY01000003">
    <property type="protein sequence ID" value="PKV96597.1"/>
    <property type="molecule type" value="Genomic_DNA"/>
</dbReference>
<dbReference type="Proteomes" id="UP000233750">
    <property type="component" value="Unassembled WGS sequence"/>
</dbReference>
<feature type="transmembrane region" description="Helical" evidence="1">
    <location>
        <begin position="30"/>
        <end position="48"/>
    </location>
</feature>
<name>A0A2N3WRT1_9PSEU</name>
<accession>A0A2N3WRT1</accession>
<evidence type="ECO:0000313" key="2">
    <source>
        <dbReference type="EMBL" id="PKV96597.1"/>
    </source>
</evidence>
<dbReference type="InterPro" id="IPR050039">
    <property type="entry name" value="MAB_1171c-like"/>
</dbReference>
<dbReference type="AlphaFoldDB" id="A0A2N3WRT1"/>
<keyword evidence="1" id="KW-0472">Membrane</keyword>
<dbReference type="RefSeq" id="WP_101439439.1">
    <property type="nucleotide sequence ID" value="NZ_PJMY01000003.1"/>
</dbReference>
<proteinExistence type="predicted"/>
<protein>
    <submittedName>
        <fullName evidence="2">Uncharacterized protein</fullName>
    </submittedName>
</protein>
<evidence type="ECO:0000256" key="1">
    <source>
        <dbReference type="SAM" id="Phobius"/>
    </source>
</evidence>
<feature type="transmembrane region" description="Helical" evidence="1">
    <location>
        <begin position="217"/>
        <end position="241"/>
    </location>
</feature>
<keyword evidence="1" id="KW-1133">Transmembrane helix</keyword>
<dbReference type="NCBIfam" id="NF042915">
    <property type="entry name" value="MAB_1171c_fam"/>
    <property type="match status" value="1"/>
</dbReference>
<keyword evidence="3" id="KW-1185">Reference proteome</keyword>
<sequence length="361" mass="37407">MIDALFFGVGLLALAAGIWRAVRARRTGAGAGLATSLIALGVALCLLADSAQAIESQLYPSLGRLLSNLSTMVAAYGIEVTVAEIGGVAERRRRARLVALIVALVVLTASFFATSGLHTGVGLFDELYRSNPTLVVYIAVYTLYLGLAVVDIAVVSAGAVRAGTGALRAGLGIMLVACVFAFAYLIGKIVDLLSDLTAEHPVTKLCRGVFSTVRCTLAVGFPAISVLLIVVGLTVPALPALGRAVRDARTRAVLRPLRQHLASRYPDVVRLDDASGTGRERLLTMMSEINDGLLLSGVGPELSPSAAARVLRSSAATVPDEAAEPSALPQETAFAADVARLRAIAQAFRAEPTAGAANPAP</sequence>
<keyword evidence="1" id="KW-0812">Transmembrane</keyword>
<gene>
    <name evidence="2" type="ORF">ATK30_7550</name>
</gene>
<feature type="transmembrane region" description="Helical" evidence="1">
    <location>
        <begin position="97"/>
        <end position="114"/>
    </location>
</feature>
<feature type="transmembrane region" description="Helical" evidence="1">
    <location>
        <begin position="134"/>
        <end position="154"/>
    </location>
</feature>
<organism evidence="2 3">
    <name type="scientific">Amycolatopsis echigonensis</name>
    <dbReference type="NCBI Taxonomy" id="2576905"/>
    <lineage>
        <taxon>Bacteria</taxon>
        <taxon>Bacillati</taxon>
        <taxon>Actinomycetota</taxon>
        <taxon>Actinomycetes</taxon>
        <taxon>Pseudonocardiales</taxon>
        <taxon>Pseudonocardiaceae</taxon>
        <taxon>Amycolatopsis</taxon>
    </lineage>
</organism>
<feature type="transmembrane region" description="Helical" evidence="1">
    <location>
        <begin position="166"/>
        <end position="186"/>
    </location>
</feature>
<dbReference type="OrthoDB" id="3685619at2"/>
<evidence type="ECO:0000313" key="3">
    <source>
        <dbReference type="Proteomes" id="UP000233750"/>
    </source>
</evidence>
<comment type="caution">
    <text evidence="2">The sequence shown here is derived from an EMBL/GenBank/DDBJ whole genome shotgun (WGS) entry which is preliminary data.</text>
</comment>